<name>L0RAS0_9BACT</name>
<proteinExistence type="predicted"/>
<dbReference type="PROSITE" id="PS50994">
    <property type="entry name" value="INTEGRASE"/>
    <property type="match status" value="1"/>
</dbReference>
<evidence type="ECO:0000259" key="1">
    <source>
        <dbReference type="PROSITE" id="PS50994"/>
    </source>
</evidence>
<dbReference type="GO" id="GO:0015074">
    <property type="term" value="P:DNA integration"/>
    <property type="evidence" value="ECO:0007669"/>
    <property type="project" value="InterPro"/>
</dbReference>
<dbReference type="SUPFAM" id="SSF53098">
    <property type="entry name" value="Ribonuclease H-like"/>
    <property type="match status" value="1"/>
</dbReference>
<dbReference type="Proteomes" id="UP000010808">
    <property type="component" value="Chromosome"/>
</dbReference>
<dbReference type="PATRIC" id="fig|1121451.3.peg.1262"/>
<sequence>MEIKTVNQIWSSDITYIPMRRGFMYLAAVIDWRSRYVLVWKLSNTMESEFCVSALNQALKTGTPQVFNTDQGA</sequence>
<organism evidence="2 3">
    <name type="scientific">Maridesulfovibrio hydrothermalis AM13 = DSM 14728</name>
    <dbReference type="NCBI Taxonomy" id="1121451"/>
    <lineage>
        <taxon>Bacteria</taxon>
        <taxon>Pseudomonadati</taxon>
        <taxon>Thermodesulfobacteriota</taxon>
        <taxon>Desulfovibrionia</taxon>
        <taxon>Desulfovibrionales</taxon>
        <taxon>Desulfovibrionaceae</taxon>
        <taxon>Maridesulfovibrio</taxon>
    </lineage>
</organism>
<dbReference type="InterPro" id="IPR036397">
    <property type="entry name" value="RNaseH_sf"/>
</dbReference>
<keyword evidence="3" id="KW-1185">Reference proteome</keyword>
<dbReference type="InterPro" id="IPR012337">
    <property type="entry name" value="RNaseH-like_sf"/>
</dbReference>
<dbReference type="GO" id="GO:0003676">
    <property type="term" value="F:nucleic acid binding"/>
    <property type="evidence" value="ECO:0007669"/>
    <property type="project" value="InterPro"/>
</dbReference>
<dbReference type="HOGENOM" id="CLU_027402_14_4_7"/>
<dbReference type="Pfam" id="PF00665">
    <property type="entry name" value="rve"/>
    <property type="match status" value="1"/>
</dbReference>
<dbReference type="Gene3D" id="3.30.420.10">
    <property type="entry name" value="Ribonuclease H-like superfamily/Ribonuclease H"/>
    <property type="match status" value="1"/>
</dbReference>
<accession>L0RAS0</accession>
<dbReference type="STRING" id="1121451.DESAM_20998"/>
<dbReference type="eggNOG" id="COG2801">
    <property type="taxonomic scope" value="Bacteria"/>
</dbReference>
<dbReference type="InterPro" id="IPR001584">
    <property type="entry name" value="Integrase_cat-core"/>
</dbReference>
<dbReference type="PANTHER" id="PTHR46889">
    <property type="entry name" value="TRANSPOSASE INSF FOR INSERTION SEQUENCE IS3B-RELATED"/>
    <property type="match status" value="1"/>
</dbReference>
<protein>
    <submittedName>
        <fullName evidence="2">Integrase catalytic region</fullName>
    </submittedName>
</protein>
<dbReference type="EMBL" id="FO203522">
    <property type="protein sequence ID" value="CCO23285.1"/>
    <property type="molecule type" value="Genomic_DNA"/>
</dbReference>
<evidence type="ECO:0000313" key="2">
    <source>
        <dbReference type="EMBL" id="CCO23285.1"/>
    </source>
</evidence>
<dbReference type="KEGG" id="dhy:DESAM_20998"/>
<feature type="domain" description="Integrase catalytic" evidence="1">
    <location>
        <begin position="1"/>
        <end position="73"/>
    </location>
</feature>
<dbReference type="InterPro" id="IPR050900">
    <property type="entry name" value="Transposase_IS3/IS150/IS904"/>
</dbReference>
<evidence type="ECO:0000313" key="3">
    <source>
        <dbReference type="Proteomes" id="UP000010808"/>
    </source>
</evidence>
<dbReference type="AlphaFoldDB" id="L0RAS0"/>
<gene>
    <name evidence="2" type="ORF">DESAM_20998</name>
</gene>
<reference evidence="2 3" key="1">
    <citation type="submission" date="2012-10" db="EMBL/GenBank/DDBJ databases">
        <authorList>
            <person name="Genoscope - CEA"/>
        </authorList>
    </citation>
    <scope>NUCLEOTIDE SEQUENCE [LARGE SCALE GENOMIC DNA]</scope>
    <source>
        <strain evidence="3">AM13 / DSM 14728</strain>
    </source>
</reference>